<name>A0A6P0UQ99_9FLAO</name>
<proteinExistence type="predicted"/>
<keyword evidence="9" id="KW-0575">Peroxidase</keyword>
<evidence type="ECO:0000256" key="3">
    <source>
        <dbReference type="ARBA" id="ARBA00022723"/>
    </source>
</evidence>
<evidence type="ECO:0000256" key="5">
    <source>
        <dbReference type="ARBA" id="ARBA00023002"/>
    </source>
</evidence>
<dbReference type="PANTHER" id="PTHR30600:SF10">
    <property type="entry name" value="BLL6722 PROTEIN"/>
    <property type="match status" value="1"/>
</dbReference>
<evidence type="ECO:0000256" key="2">
    <source>
        <dbReference type="ARBA" id="ARBA00022617"/>
    </source>
</evidence>
<comment type="subcellular location">
    <subcellularLocation>
        <location evidence="1">Cell envelope</location>
    </subcellularLocation>
</comment>
<evidence type="ECO:0000256" key="1">
    <source>
        <dbReference type="ARBA" id="ARBA00004196"/>
    </source>
</evidence>
<evidence type="ECO:0000256" key="4">
    <source>
        <dbReference type="ARBA" id="ARBA00022729"/>
    </source>
</evidence>
<dbReference type="PROSITE" id="PS51007">
    <property type="entry name" value="CYTC"/>
    <property type="match status" value="1"/>
</dbReference>
<evidence type="ECO:0000256" key="7">
    <source>
        <dbReference type="PROSITE-ProRule" id="PRU00433"/>
    </source>
</evidence>
<dbReference type="Proteomes" id="UP000468581">
    <property type="component" value="Unassembled WGS sequence"/>
</dbReference>
<evidence type="ECO:0000256" key="6">
    <source>
        <dbReference type="ARBA" id="ARBA00023004"/>
    </source>
</evidence>
<dbReference type="GO" id="GO:0004130">
    <property type="term" value="F:cytochrome-c peroxidase activity"/>
    <property type="evidence" value="ECO:0007669"/>
    <property type="project" value="TreeGrafter"/>
</dbReference>
<dbReference type="InterPro" id="IPR004852">
    <property type="entry name" value="Di-haem_cyt_c_peroxidsae"/>
</dbReference>
<keyword evidence="4" id="KW-0732">Signal</keyword>
<feature type="domain" description="Cytochrome c" evidence="8">
    <location>
        <begin position="274"/>
        <end position="415"/>
    </location>
</feature>
<dbReference type="GO" id="GO:0030313">
    <property type="term" value="C:cell envelope"/>
    <property type="evidence" value="ECO:0007669"/>
    <property type="project" value="UniProtKB-SubCell"/>
</dbReference>
<keyword evidence="3 7" id="KW-0479">Metal-binding</keyword>
<evidence type="ECO:0000313" key="10">
    <source>
        <dbReference type="Proteomes" id="UP000468581"/>
    </source>
</evidence>
<dbReference type="AlphaFoldDB" id="A0A6P0UQ99"/>
<dbReference type="InterPro" id="IPR036909">
    <property type="entry name" value="Cyt_c-like_dom_sf"/>
</dbReference>
<dbReference type="SUPFAM" id="SSF46626">
    <property type="entry name" value="Cytochrome c"/>
    <property type="match status" value="2"/>
</dbReference>
<organism evidence="9 10">
    <name type="scientific">Leptobacterium flavescens</name>
    <dbReference type="NCBI Taxonomy" id="472055"/>
    <lineage>
        <taxon>Bacteria</taxon>
        <taxon>Pseudomonadati</taxon>
        <taxon>Bacteroidota</taxon>
        <taxon>Flavobacteriia</taxon>
        <taxon>Flavobacteriales</taxon>
        <taxon>Flavobacteriaceae</taxon>
        <taxon>Leptobacterium</taxon>
    </lineage>
</organism>
<dbReference type="RefSeq" id="WP_163607418.1">
    <property type="nucleotide sequence ID" value="NZ_JAABOO010000002.1"/>
</dbReference>
<evidence type="ECO:0000313" key="9">
    <source>
        <dbReference type="EMBL" id="NER14158.1"/>
    </source>
</evidence>
<keyword evidence="6 7" id="KW-0408">Iron</keyword>
<dbReference type="PROSITE" id="PS51257">
    <property type="entry name" value="PROKAR_LIPOPROTEIN"/>
    <property type="match status" value="1"/>
</dbReference>
<sequence>MKRVGFVLLVMVLYSCANDDGEYVLIPTTLDQELLATLDIASDGQGTSFFILPNETDLASIPQDPLNPLTPEKVALGKLLVHETATGGAPKVEANKFEYACASCHPVASGFYAGVRQGISEGGMGFGLAGEARVLNTVTPLDSVDILPIKVPTLLNVAYQDIMLWNGALGGTGTNAPFAAASADEIPENLLGLEGLEVQGMAGQDVHRLKIDEEFAETYGYKSMFDAAFPDIAEEERYSRFTGALAIAAFNRTVLANQAPWQDWLKGDFDAMTEEEKRGAVLFFEKGKCVNCHTGPSLKSNEFHALGMGDLTGNGAVILDQENFDENVVKGRGGFTGRAEDNYKFKVPNLYNLADNPFYGHGGTFTSIRQVIEYINRGQKENPLVPDSQLAREFGGLGLTEREIDQLTAFITNALRDPNLQRYEPDSVLSNNCIPNNDAQSKIDLDCE</sequence>
<dbReference type="GO" id="GO:0009055">
    <property type="term" value="F:electron transfer activity"/>
    <property type="evidence" value="ECO:0007669"/>
    <property type="project" value="InterPro"/>
</dbReference>
<comment type="caution">
    <text evidence="9">The sequence shown here is derived from an EMBL/GenBank/DDBJ whole genome shotgun (WGS) entry which is preliminary data.</text>
</comment>
<dbReference type="InterPro" id="IPR051395">
    <property type="entry name" value="Cytochrome_c_Peroxidase/MauG"/>
</dbReference>
<reference evidence="9 10" key="1">
    <citation type="submission" date="2020-01" db="EMBL/GenBank/DDBJ databases">
        <title>Leptobacterium flavescens.</title>
        <authorList>
            <person name="Wang G."/>
        </authorList>
    </citation>
    <scope>NUCLEOTIDE SEQUENCE [LARGE SCALE GENOMIC DNA]</scope>
    <source>
        <strain evidence="9 10">KCTC 22160</strain>
    </source>
</reference>
<keyword evidence="10" id="KW-1185">Reference proteome</keyword>
<evidence type="ECO:0000259" key="8">
    <source>
        <dbReference type="PROSITE" id="PS51007"/>
    </source>
</evidence>
<keyword evidence="2 7" id="KW-0349">Heme</keyword>
<accession>A0A6P0UQ99</accession>
<dbReference type="EMBL" id="JAABOO010000002">
    <property type="protein sequence ID" value="NER14158.1"/>
    <property type="molecule type" value="Genomic_DNA"/>
</dbReference>
<dbReference type="Pfam" id="PF03150">
    <property type="entry name" value="CCP_MauG"/>
    <property type="match status" value="1"/>
</dbReference>
<dbReference type="InterPro" id="IPR009056">
    <property type="entry name" value="Cyt_c-like_dom"/>
</dbReference>
<keyword evidence="5" id="KW-0560">Oxidoreductase</keyword>
<dbReference type="GO" id="GO:0020037">
    <property type="term" value="F:heme binding"/>
    <property type="evidence" value="ECO:0007669"/>
    <property type="project" value="InterPro"/>
</dbReference>
<dbReference type="GO" id="GO:0046872">
    <property type="term" value="F:metal ion binding"/>
    <property type="evidence" value="ECO:0007669"/>
    <property type="project" value="UniProtKB-KW"/>
</dbReference>
<protein>
    <submittedName>
        <fullName evidence="9">Cytochrome-c peroxidase</fullName>
    </submittedName>
</protein>
<dbReference type="PANTHER" id="PTHR30600">
    <property type="entry name" value="CYTOCHROME C PEROXIDASE-RELATED"/>
    <property type="match status" value="1"/>
</dbReference>
<gene>
    <name evidence="9" type="ORF">GWK08_11950</name>
</gene>
<dbReference type="Gene3D" id="1.10.760.10">
    <property type="entry name" value="Cytochrome c-like domain"/>
    <property type="match status" value="2"/>
</dbReference>